<evidence type="ECO:0000313" key="1">
    <source>
        <dbReference type="EMBL" id="VEG29046.1"/>
    </source>
</evidence>
<dbReference type="KEGG" id="ahw:NCTC11636_01851"/>
<dbReference type="EMBL" id="LR134350">
    <property type="protein sequence ID" value="VEG29046.1"/>
    <property type="molecule type" value="Genomic_DNA"/>
</dbReference>
<accession>A0A448HI54</accession>
<organism evidence="1 2">
    <name type="scientific">Actinomyces howellii</name>
    <dbReference type="NCBI Taxonomy" id="52771"/>
    <lineage>
        <taxon>Bacteria</taxon>
        <taxon>Bacillati</taxon>
        <taxon>Actinomycetota</taxon>
        <taxon>Actinomycetes</taxon>
        <taxon>Actinomycetales</taxon>
        <taxon>Actinomycetaceae</taxon>
        <taxon>Actinomyces</taxon>
    </lineage>
</organism>
<reference evidence="1 2" key="1">
    <citation type="submission" date="2018-12" db="EMBL/GenBank/DDBJ databases">
        <authorList>
            <consortium name="Pathogen Informatics"/>
        </authorList>
    </citation>
    <scope>NUCLEOTIDE SEQUENCE [LARGE SCALE GENOMIC DNA]</scope>
    <source>
        <strain evidence="1 2">NCTC11636</strain>
    </source>
</reference>
<evidence type="ECO:0000313" key="2">
    <source>
        <dbReference type="Proteomes" id="UP000266895"/>
    </source>
</evidence>
<dbReference type="AlphaFoldDB" id="A0A448HI54"/>
<keyword evidence="2" id="KW-1185">Reference proteome</keyword>
<sequence>MAEKTFIVNLPVDQARSLISQIFTQDGWKAEPTPTGGLALSKGKMGLSIAVGSLAGKNFYLSQSVDFATGPQGETVVVYRSSTGSAIIGGAVGVSKSNTAHAFYSHDISQTLEASGVLLAVQ</sequence>
<protein>
    <submittedName>
        <fullName evidence="1">Uncharacterized protein</fullName>
    </submittedName>
</protein>
<dbReference type="Proteomes" id="UP000266895">
    <property type="component" value="Chromosome"/>
</dbReference>
<proteinExistence type="predicted"/>
<gene>
    <name evidence="1" type="ORF">NCTC11636_01851</name>
</gene>
<dbReference type="OrthoDB" id="3256268at2"/>
<name>A0A448HI54_9ACTO</name>
<dbReference type="RefSeq" id="WP_126382858.1">
    <property type="nucleotide sequence ID" value="NZ_LR134350.1"/>
</dbReference>